<dbReference type="RefSeq" id="WP_132291124.1">
    <property type="nucleotide sequence ID" value="NZ_SMFU01000008.1"/>
</dbReference>
<feature type="repeat" description="TPR" evidence="5">
    <location>
        <begin position="162"/>
        <end position="195"/>
    </location>
</feature>
<dbReference type="InterPro" id="IPR056413">
    <property type="entry name" value="TPR_CcmH_CycH"/>
</dbReference>
<feature type="coiled-coil region" evidence="6">
    <location>
        <begin position="272"/>
        <end position="299"/>
    </location>
</feature>
<dbReference type="SMART" id="SM00028">
    <property type="entry name" value="TPR"/>
    <property type="match status" value="2"/>
</dbReference>
<comment type="caution">
    <text evidence="10">The sequence shown here is derived from an EMBL/GenBank/DDBJ whole genome shotgun (WGS) entry which is preliminary data.</text>
</comment>
<protein>
    <submittedName>
        <fullName evidence="10">Cytochrome c-type biogenesis protein CcmH</fullName>
    </submittedName>
</protein>
<dbReference type="GO" id="GO:0005886">
    <property type="term" value="C:plasma membrane"/>
    <property type="evidence" value="ECO:0007669"/>
    <property type="project" value="TreeGrafter"/>
</dbReference>
<keyword evidence="7" id="KW-0812">Transmembrane</keyword>
<feature type="domain" description="Cytochrome c-type biogenesis protein H TPR" evidence="9">
    <location>
        <begin position="138"/>
        <end position="265"/>
    </location>
</feature>
<feature type="coiled-coil region" evidence="6">
    <location>
        <begin position="42"/>
        <end position="69"/>
    </location>
</feature>
<evidence type="ECO:0000313" key="10">
    <source>
        <dbReference type="EMBL" id="TCK07104.1"/>
    </source>
</evidence>
<proteinExistence type="predicted"/>
<feature type="transmembrane region" description="Helical" evidence="7">
    <location>
        <begin position="6"/>
        <end position="24"/>
    </location>
</feature>
<dbReference type="GO" id="GO:0030313">
    <property type="term" value="C:cell envelope"/>
    <property type="evidence" value="ECO:0007669"/>
    <property type="project" value="UniProtKB-SubCell"/>
</dbReference>
<evidence type="ECO:0000313" key="11">
    <source>
        <dbReference type="Proteomes" id="UP000294546"/>
    </source>
</evidence>
<dbReference type="InterPro" id="IPR017560">
    <property type="entry name" value="Cyt_c_biogenesis_CcmI"/>
</dbReference>
<dbReference type="EMBL" id="SMFU01000008">
    <property type="protein sequence ID" value="TCK07104.1"/>
    <property type="molecule type" value="Genomic_DNA"/>
</dbReference>
<dbReference type="PANTHER" id="PTHR47870:SF4">
    <property type="entry name" value="CYTOCHROME C-TYPE BIOGENESIS PROTEIN CYCH"/>
    <property type="match status" value="1"/>
</dbReference>
<evidence type="ECO:0000256" key="7">
    <source>
        <dbReference type="SAM" id="Phobius"/>
    </source>
</evidence>
<feature type="domain" description="Cytochrome c-type biogenesis protein H Ig-like" evidence="8">
    <location>
        <begin position="304"/>
        <end position="411"/>
    </location>
</feature>
<dbReference type="InterPro" id="IPR051263">
    <property type="entry name" value="C-type_cytochrome_biogenesis"/>
</dbReference>
<keyword evidence="2" id="KW-0677">Repeat</keyword>
<evidence type="ECO:0000256" key="1">
    <source>
        <dbReference type="ARBA" id="ARBA00004196"/>
    </source>
</evidence>
<comment type="subcellular location">
    <subcellularLocation>
        <location evidence="1">Cell envelope</location>
    </subcellularLocation>
</comment>
<name>A0A4R1GFT2_9GAMM</name>
<evidence type="ECO:0000256" key="4">
    <source>
        <dbReference type="ARBA" id="ARBA00022803"/>
    </source>
</evidence>
<keyword evidence="6" id="KW-0175">Coiled coil</keyword>
<gene>
    <name evidence="10" type="ORF">CLV83_1961</name>
</gene>
<dbReference type="Pfam" id="PF23914">
    <property type="entry name" value="TPR_CcmH_CycH"/>
    <property type="match status" value="1"/>
</dbReference>
<dbReference type="PROSITE" id="PS50005">
    <property type="entry name" value="TPR"/>
    <property type="match status" value="1"/>
</dbReference>
<dbReference type="NCBIfam" id="TIGR03142">
    <property type="entry name" value="cytochro_ccmI"/>
    <property type="match status" value="1"/>
</dbReference>
<dbReference type="Pfam" id="PF23892">
    <property type="entry name" value="Ig_CycH"/>
    <property type="match status" value="1"/>
</dbReference>
<dbReference type="Proteomes" id="UP000294546">
    <property type="component" value="Unassembled WGS sequence"/>
</dbReference>
<evidence type="ECO:0000256" key="2">
    <source>
        <dbReference type="ARBA" id="ARBA00022737"/>
    </source>
</evidence>
<dbReference type="InterPro" id="IPR019734">
    <property type="entry name" value="TPR_rpt"/>
</dbReference>
<evidence type="ECO:0000256" key="6">
    <source>
        <dbReference type="SAM" id="Coils"/>
    </source>
</evidence>
<evidence type="ECO:0000259" key="8">
    <source>
        <dbReference type="Pfam" id="PF23892"/>
    </source>
</evidence>
<dbReference type="InterPro" id="IPR056412">
    <property type="entry name" value="Ig_CycH"/>
</dbReference>
<dbReference type="InterPro" id="IPR011990">
    <property type="entry name" value="TPR-like_helical_dom_sf"/>
</dbReference>
<dbReference type="OrthoDB" id="9776053at2"/>
<evidence type="ECO:0000259" key="9">
    <source>
        <dbReference type="Pfam" id="PF23914"/>
    </source>
</evidence>
<sequence length="415" mass="45173">MIALWSGIALLTLIAVAFVFWPLLRARREADRLAEQADDTAVDRQHLNIEIYRERLSELENERESGTLDAENFEVLKLELERNLLIDAEEQAPELKHPRPGGAQFTTVVLLALLVPVIAFGLYNVLGRSADLELAMNPPTMPTLEEAVSQLEKELEANPDNAEGWYLLATTYVNQGRFDEGVDAFRRVAAILPEDAPQYAGVQGQIAQALYFQAEGSMTPEVQAQIERTLALDPDDMAALGLLGINAYETGDYRAAIEYWSHAKENARGEAVQSLQTGIEQARQQLVAAGEEVPELQAAAKTSIRVSISLSDELKSKVSPDQAVFIYARPVGGRMPLAAVRRQVSDLPLEVILDDSMAMMPGNELSSVDEVEVGARISASGQAIAQPGDLIGSQSPVSTGGDAERVTLVIDQVVE</sequence>
<dbReference type="AlphaFoldDB" id="A0A4R1GFT2"/>
<reference evidence="10 11" key="1">
    <citation type="submission" date="2019-03" db="EMBL/GenBank/DDBJ databases">
        <title>Genomic Encyclopedia of Archaeal and Bacterial Type Strains, Phase II (KMG-II): from individual species to whole genera.</title>
        <authorList>
            <person name="Goeker M."/>
        </authorList>
    </citation>
    <scope>NUCLEOTIDE SEQUENCE [LARGE SCALE GENOMIC DNA]</scope>
    <source>
        <strain evidence="10 11">DSM 27697</strain>
    </source>
</reference>
<keyword evidence="11" id="KW-1185">Reference proteome</keyword>
<organism evidence="10 11">
    <name type="scientific">Marinobacterium mangrovicola</name>
    <dbReference type="NCBI Taxonomy" id="1476959"/>
    <lineage>
        <taxon>Bacteria</taxon>
        <taxon>Pseudomonadati</taxon>
        <taxon>Pseudomonadota</taxon>
        <taxon>Gammaproteobacteria</taxon>
        <taxon>Oceanospirillales</taxon>
        <taxon>Oceanospirillaceae</taxon>
        <taxon>Marinobacterium</taxon>
    </lineage>
</organism>
<keyword evidence="7" id="KW-0472">Membrane</keyword>
<dbReference type="GO" id="GO:0017004">
    <property type="term" value="P:cytochrome complex assembly"/>
    <property type="evidence" value="ECO:0007669"/>
    <property type="project" value="UniProtKB-KW"/>
</dbReference>
<dbReference type="Gene3D" id="1.25.40.10">
    <property type="entry name" value="Tetratricopeptide repeat domain"/>
    <property type="match status" value="1"/>
</dbReference>
<evidence type="ECO:0000256" key="3">
    <source>
        <dbReference type="ARBA" id="ARBA00022748"/>
    </source>
</evidence>
<keyword evidence="4 5" id="KW-0802">TPR repeat</keyword>
<evidence type="ECO:0000256" key="5">
    <source>
        <dbReference type="PROSITE-ProRule" id="PRU00339"/>
    </source>
</evidence>
<dbReference type="PANTHER" id="PTHR47870">
    <property type="entry name" value="CYTOCHROME C-TYPE BIOGENESIS PROTEIN CCMH"/>
    <property type="match status" value="1"/>
</dbReference>
<dbReference type="SUPFAM" id="SSF48452">
    <property type="entry name" value="TPR-like"/>
    <property type="match status" value="1"/>
</dbReference>
<keyword evidence="7" id="KW-1133">Transmembrane helix</keyword>
<keyword evidence="3" id="KW-0201">Cytochrome c-type biogenesis</keyword>
<accession>A0A4R1GFT2</accession>
<feature type="transmembrane region" description="Helical" evidence="7">
    <location>
        <begin position="105"/>
        <end position="126"/>
    </location>
</feature>